<dbReference type="Gene3D" id="3.40.50.300">
    <property type="entry name" value="P-loop containing nucleotide triphosphate hydrolases"/>
    <property type="match status" value="1"/>
</dbReference>
<sequence>MKTHFIFNFHRIHANSDPALSVRLPKLVVDSSKRTLWNPRLNENGDIKPAKKPAAMQHALTSDLYNELNQLTGLPSDKYASKVNEKKRQRDKCKEDQVSSESAKMLQYREAIEEKLKLKVISGSAEPKTDRSKRHEMFMDCNDSSTKQREVSMDRLNNSPTARLLFGSIKAYGEGISLMGAFRIIIFDVHFKPSVSHQAIGRPFRLGQERKVNTYLLVTSNALMQL</sequence>
<keyword evidence="6" id="KW-0539">Nucleus</keyword>
<comment type="subcellular location">
    <subcellularLocation>
        <location evidence="1">Nucleus</location>
    </subcellularLocation>
</comment>
<evidence type="ECO:0000313" key="10">
    <source>
        <dbReference type="Proteomes" id="UP001153076"/>
    </source>
</evidence>
<dbReference type="Pfam" id="PF00271">
    <property type="entry name" value="Helicase_C"/>
    <property type="match status" value="1"/>
</dbReference>
<feature type="region of interest" description="Disordered" evidence="7">
    <location>
        <begin position="79"/>
        <end position="98"/>
    </location>
</feature>
<keyword evidence="4" id="KW-0347">Helicase</keyword>
<keyword evidence="2" id="KW-0547">Nucleotide-binding</keyword>
<dbReference type="CDD" id="cd18793">
    <property type="entry name" value="SF2_C_SNF"/>
    <property type="match status" value="1"/>
</dbReference>
<evidence type="ECO:0000256" key="6">
    <source>
        <dbReference type="ARBA" id="ARBA00023242"/>
    </source>
</evidence>
<keyword evidence="3" id="KW-0378">Hydrolase</keyword>
<evidence type="ECO:0000256" key="1">
    <source>
        <dbReference type="ARBA" id="ARBA00004123"/>
    </source>
</evidence>
<dbReference type="GO" id="GO:0005634">
    <property type="term" value="C:nucleus"/>
    <property type="evidence" value="ECO:0007669"/>
    <property type="project" value="UniProtKB-SubCell"/>
</dbReference>
<evidence type="ECO:0000256" key="7">
    <source>
        <dbReference type="SAM" id="MobiDB-lite"/>
    </source>
</evidence>
<feature type="compositionally biased region" description="Basic and acidic residues" evidence="7">
    <location>
        <begin position="79"/>
        <end position="97"/>
    </location>
</feature>
<dbReference type="SUPFAM" id="SSF52540">
    <property type="entry name" value="P-loop containing nucleoside triphosphate hydrolases"/>
    <property type="match status" value="1"/>
</dbReference>
<dbReference type="EMBL" id="JAKOGI010002066">
    <property type="protein sequence ID" value="KAJ8423053.1"/>
    <property type="molecule type" value="Genomic_DNA"/>
</dbReference>
<dbReference type="OrthoDB" id="9900844at2759"/>
<evidence type="ECO:0000256" key="5">
    <source>
        <dbReference type="ARBA" id="ARBA00022840"/>
    </source>
</evidence>
<dbReference type="AlphaFoldDB" id="A0A9Q1GR23"/>
<gene>
    <name evidence="9" type="ORF">Cgig2_011174</name>
</gene>
<dbReference type="InterPro" id="IPR044567">
    <property type="entry name" value="CLSY/DRD1"/>
</dbReference>
<feature type="domain" description="Helicase C-terminal" evidence="8">
    <location>
        <begin position="143"/>
        <end position="207"/>
    </location>
</feature>
<dbReference type="GO" id="GO:0080188">
    <property type="term" value="P:gene silencing by siRNA-directed DNA methylation"/>
    <property type="evidence" value="ECO:0007669"/>
    <property type="project" value="InterPro"/>
</dbReference>
<accession>A0A9Q1GR23</accession>
<keyword evidence="10" id="KW-1185">Reference proteome</keyword>
<dbReference type="InterPro" id="IPR027417">
    <property type="entry name" value="P-loop_NTPase"/>
</dbReference>
<dbReference type="PANTHER" id="PTHR45821:SF1">
    <property type="entry name" value="ATP-DEPENDENT HELICASE FAMILY PROTEIN-RELATED"/>
    <property type="match status" value="1"/>
</dbReference>
<organism evidence="9 10">
    <name type="scientific">Carnegiea gigantea</name>
    <dbReference type="NCBI Taxonomy" id="171969"/>
    <lineage>
        <taxon>Eukaryota</taxon>
        <taxon>Viridiplantae</taxon>
        <taxon>Streptophyta</taxon>
        <taxon>Embryophyta</taxon>
        <taxon>Tracheophyta</taxon>
        <taxon>Spermatophyta</taxon>
        <taxon>Magnoliopsida</taxon>
        <taxon>eudicotyledons</taxon>
        <taxon>Gunneridae</taxon>
        <taxon>Pentapetalae</taxon>
        <taxon>Caryophyllales</taxon>
        <taxon>Cactineae</taxon>
        <taxon>Cactaceae</taxon>
        <taxon>Cactoideae</taxon>
        <taxon>Echinocereeae</taxon>
        <taxon>Carnegiea</taxon>
    </lineage>
</organism>
<dbReference type="PANTHER" id="PTHR45821">
    <property type="entry name" value="SNF2 DOMAIN-CONTAINING PROTEIN CLASSY 2-RELATED"/>
    <property type="match status" value="1"/>
</dbReference>
<proteinExistence type="predicted"/>
<keyword evidence="5" id="KW-0067">ATP-binding</keyword>
<dbReference type="GO" id="GO:0016787">
    <property type="term" value="F:hydrolase activity"/>
    <property type="evidence" value="ECO:0007669"/>
    <property type="project" value="UniProtKB-KW"/>
</dbReference>
<dbReference type="GO" id="GO:0005524">
    <property type="term" value="F:ATP binding"/>
    <property type="evidence" value="ECO:0007669"/>
    <property type="project" value="UniProtKB-KW"/>
</dbReference>
<dbReference type="InterPro" id="IPR001650">
    <property type="entry name" value="Helicase_C-like"/>
</dbReference>
<dbReference type="GO" id="GO:0004386">
    <property type="term" value="F:helicase activity"/>
    <property type="evidence" value="ECO:0007669"/>
    <property type="project" value="UniProtKB-KW"/>
</dbReference>
<evidence type="ECO:0000259" key="8">
    <source>
        <dbReference type="Pfam" id="PF00271"/>
    </source>
</evidence>
<reference evidence="9" key="1">
    <citation type="submission" date="2022-04" db="EMBL/GenBank/DDBJ databases">
        <title>Carnegiea gigantea Genome sequencing and assembly v2.</title>
        <authorList>
            <person name="Copetti D."/>
            <person name="Sanderson M.J."/>
            <person name="Burquez A."/>
            <person name="Wojciechowski M.F."/>
        </authorList>
    </citation>
    <scope>NUCLEOTIDE SEQUENCE</scope>
    <source>
        <strain evidence="9">SGP5-SGP5p</strain>
        <tissue evidence="9">Aerial part</tissue>
    </source>
</reference>
<protein>
    <recommendedName>
        <fullName evidence="8">Helicase C-terminal domain-containing protein</fullName>
    </recommendedName>
</protein>
<evidence type="ECO:0000256" key="4">
    <source>
        <dbReference type="ARBA" id="ARBA00022806"/>
    </source>
</evidence>
<comment type="caution">
    <text evidence="9">The sequence shown here is derived from an EMBL/GenBank/DDBJ whole genome shotgun (WGS) entry which is preliminary data.</text>
</comment>
<dbReference type="InterPro" id="IPR049730">
    <property type="entry name" value="SNF2/RAD54-like_C"/>
</dbReference>
<name>A0A9Q1GR23_9CARY</name>
<dbReference type="Proteomes" id="UP001153076">
    <property type="component" value="Unassembled WGS sequence"/>
</dbReference>
<evidence type="ECO:0000256" key="2">
    <source>
        <dbReference type="ARBA" id="ARBA00022741"/>
    </source>
</evidence>
<evidence type="ECO:0000313" key="9">
    <source>
        <dbReference type="EMBL" id="KAJ8423053.1"/>
    </source>
</evidence>
<evidence type="ECO:0000256" key="3">
    <source>
        <dbReference type="ARBA" id="ARBA00022801"/>
    </source>
</evidence>